<feature type="compositionally biased region" description="Low complexity" evidence="1">
    <location>
        <begin position="88"/>
        <end position="104"/>
    </location>
</feature>
<feature type="region of interest" description="Disordered" evidence="1">
    <location>
        <begin position="299"/>
        <end position="357"/>
    </location>
</feature>
<feature type="region of interest" description="Disordered" evidence="1">
    <location>
        <begin position="45"/>
        <end position="107"/>
    </location>
</feature>
<feature type="region of interest" description="Disordered" evidence="1">
    <location>
        <begin position="1"/>
        <end position="30"/>
    </location>
</feature>
<proteinExistence type="predicted"/>
<protein>
    <submittedName>
        <fullName evidence="2">Uncharacterized protein</fullName>
    </submittedName>
</protein>
<dbReference type="AlphaFoldDB" id="A0AAW1PES3"/>
<evidence type="ECO:0000313" key="2">
    <source>
        <dbReference type="EMBL" id="KAK9807287.1"/>
    </source>
</evidence>
<comment type="caution">
    <text evidence="2">The sequence shown here is derived from an EMBL/GenBank/DDBJ whole genome shotgun (WGS) entry which is preliminary data.</text>
</comment>
<dbReference type="EMBL" id="JALJOQ010000032">
    <property type="protein sequence ID" value="KAK9807287.1"/>
    <property type="molecule type" value="Genomic_DNA"/>
</dbReference>
<organism evidence="2 3">
    <name type="scientific">Symbiochloris irregularis</name>
    <dbReference type="NCBI Taxonomy" id="706552"/>
    <lineage>
        <taxon>Eukaryota</taxon>
        <taxon>Viridiplantae</taxon>
        <taxon>Chlorophyta</taxon>
        <taxon>core chlorophytes</taxon>
        <taxon>Trebouxiophyceae</taxon>
        <taxon>Trebouxiales</taxon>
        <taxon>Trebouxiaceae</taxon>
        <taxon>Symbiochloris</taxon>
    </lineage>
</organism>
<keyword evidence="3" id="KW-1185">Reference proteome</keyword>
<dbReference type="Proteomes" id="UP001465755">
    <property type="component" value="Unassembled WGS sequence"/>
</dbReference>
<gene>
    <name evidence="2" type="ORF">WJX73_008030</name>
</gene>
<sequence>MSALLLDGHSQKDDMGAKEPSGPSVQLQQRSSAFMLDQLLAGGLLGSPRSSLEKSEHARRLATPPLPSLSPPLTSAAERRPSRRTREPLQPAAPVLAPEAAAAPSHAFSSELEGPMPLMSAFAGASSEPTLDASVLSHLDTAAATPRLNMARASTDSALDVPGLLPSAFASVAYADAFKPKLSSFRWDTKQEDAEPPQAQPARPAVDLDNLDNSLPGIPAQHTCPCNTQVGINPTLWRHFDPPYRLMVHLGIHTTLIEGEVTLPLGIYSSLNPRVVTTGMPTRRFHPYQRRSSSVGIMTRGAAAAATNSTSNSSSTGGGGRAERDRGGLKLRKSGSMPLMGTPAQPSTAPPPPTRRERSDFQILEVVLLKRDALTHELCEQWHADHPAIDGGTLINSPVWPGTWVIDIVCRMTDGLDHDIWLKALDRTIAASPEASFIHQFSL</sequence>
<reference evidence="2 3" key="1">
    <citation type="journal article" date="2024" name="Nat. Commun.">
        <title>Phylogenomics reveals the evolutionary origins of lichenization in chlorophyte algae.</title>
        <authorList>
            <person name="Puginier C."/>
            <person name="Libourel C."/>
            <person name="Otte J."/>
            <person name="Skaloud P."/>
            <person name="Haon M."/>
            <person name="Grisel S."/>
            <person name="Petersen M."/>
            <person name="Berrin J.G."/>
            <person name="Delaux P.M."/>
            <person name="Dal Grande F."/>
            <person name="Keller J."/>
        </authorList>
    </citation>
    <scope>NUCLEOTIDE SEQUENCE [LARGE SCALE GENOMIC DNA]</scope>
    <source>
        <strain evidence="2 3">SAG 2036</strain>
    </source>
</reference>
<evidence type="ECO:0000256" key="1">
    <source>
        <dbReference type="SAM" id="MobiDB-lite"/>
    </source>
</evidence>
<evidence type="ECO:0000313" key="3">
    <source>
        <dbReference type="Proteomes" id="UP001465755"/>
    </source>
</evidence>
<name>A0AAW1PES3_9CHLO</name>
<feature type="compositionally biased region" description="Basic and acidic residues" evidence="1">
    <location>
        <begin position="77"/>
        <end position="87"/>
    </location>
</feature>
<feature type="compositionally biased region" description="Low complexity" evidence="1">
    <location>
        <begin position="299"/>
        <end position="315"/>
    </location>
</feature>
<accession>A0AAW1PES3</accession>